<evidence type="ECO:0000259" key="4">
    <source>
        <dbReference type="PROSITE" id="PS51063"/>
    </source>
</evidence>
<dbReference type="Gene3D" id="2.60.120.10">
    <property type="entry name" value="Jelly Rolls"/>
    <property type="match status" value="1"/>
</dbReference>
<keyword evidence="1" id="KW-0805">Transcription regulation</keyword>
<organism evidence="5 6">
    <name type="scientific">Edaphobacter modestus</name>
    <dbReference type="NCBI Taxonomy" id="388466"/>
    <lineage>
        <taxon>Bacteria</taxon>
        <taxon>Pseudomonadati</taxon>
        <taxon>Acidobacteriota</taxon>
        <taxon>Terriglobia</taxon>
        <taxon>Terriglobales</taxon>
        <taxon>Acidobacteriaceae</taxon>
        <taxon>Edaphobacter</taxon>
    </lineage>
</organism>
<evidence type="ECO:0000313" key="5">
    <source>
        <dbReference type="EMBL" id="RZU38907.1"/>
    </source>
</evidence>
<dbReference type="GO" id="GO:0005829">
    <property type="term" value="C:cytosol"/>
    <property type="evidence" value="ECO:0007669"/>
    <property type="project" value="TreeGrafter"/>
</dbReference>
<dbReference type="AlphaFoldDB" id="A0A4Q7YMT8"/>
<reference evidence="5 6" key="1">
    <citation type="submission" date="2019-02" db="EMBL/GenBank/DDBJ databases">
        <title>Genomic Encyclopedia of Archaeal and Bacterial Type Strains, Phase II (KMG-II): from individual species to whole genera.</title>
        <authorList>
            <person name="Goeker M."/>
        </authorList>
    </citation>
    <scope>NUCLEOTIDE SEQUENCE [LARGE SCALE GENOMIC DNA]</scope>
    <source>
        <strain evidence="5 6">DSM 18101</strain>
    </source>
</reference>
<dbReference type="InterPro" id="IPR036388">
    <property type="entry name" value="WH-like_DNA-bd_sf"/>
</dbReference>
<dbReference type="SUPFAM" id="SSF51206">
    <property type="entry name" value="cAMP-binding domain-like"/>
    <property type="match status" value="1"/>
</dbReference>
<dbReference type="InterPro" id="IPR050397">
    <property type="entry name" value="Env_Response_Regulators"/>
</dbReference>
<dbReference type="EMBL" id="SHKW01000001">
    <property type="protein sequence ID" value="RZU38907.1"/>
    <property type="molecule type" value="Genomic_DNA"/>
</dbReference>
<dbReference type="Pfam" id="PF13545">
    <property type="entry name" value="HTH_Crp_2"/>
    <property type="match status" value="1"/>
</dbReference>
<comment type="caution">
    <text evidence="5">The sequence shown here is derived from an EMBL/GenBank/DDBJ whole genome shotgun (WGS) entry which is preliminary data.</text>
</comment>
<dbReference type="OrthoDB" id="8969464at2"/>
<keyword evidence="6" id="KW-1185">Reference proteome</keyword>
<dbReference type="InterPro" id="IPR018490">
    <property type="entry name" value="cNMP-bd_dom_sf"/>
</dbReference>
<dbReference type="GO" id="GO:0003677">
    <property type="term" value="F:DNA binding"/>
    <property type="evidence" value="ECO:0007669"/>
    <property type="project" value="UniProtKB-KW"/>
</dbReference>
<dbReference type="PROSITE" id="PS51063">
    <property type="entry name" value="HTH_CRP_2"/>
    <property type="match status" value="1"/>
</dbReference>
<dbReference type="InterPro" id="IPR014710">
    <property type="entry name" value="RmlC-like_jellyroll"/>
</dbReference>
<dbReference type="RefSeq" id="WP_130422556.1">
    <property type="nucleotide sequence ID" value="NZ_SHKW01000001.1"/>
</dbReference>
<evidence type="ECO:0000256" key="1">
    <source>
        <dbReference type="ARBA" id="ARBA00023015"/>
    </source>
</evidence>
<dbReference type="InterPro" id="IPR012318">
    <property type="entry name" value="HTH_CRP"/>
</dbReference>
<keyword evidence="2" id="KW-0238">DNA-binding</keyword>
<dbReference type="SMART" id="SM00419">
    <property type="entry name" value="HTH_CRP"/>
    <property type="match status" value="1"/>
</dbReference>
<evidence type="ECO:0000256" key="3">
    <source>
        <dbReference type="ARBA" id="ARBA00023163"/>
    </source>
</evidence>
<dbReference type="PANTHER" id="PTHR24567:SF74">
    <property type="entry name" value="HTH-TYPE TRANSCRIPTIONAL REGULATOR ARCR"/>
    <property type="match status" value="1"/>
</dbReference>
<sequence>MLRAAKRQDFLENNLLRSLSAEECARLCPSTQYISLTLGYVLYESGGLLEYVYFPTTCVVSCLYTMHDGSTAEMALAGNDGAVGIALFLGGGTVPHRAVAQIAGDAIRIPARSLQAEFARNGSLQHTLLRYTQALIIQISQTAVCNRLHSVEKRLCRWLLLCHDRVNGTEIAMTQEYIANMLGGRRESVTVAAGHLQDMELIHYSRGHITILDRKGLEMMVCECYRIVEDEYDRLFLASHVSEVSK</sequence>
<accession>A0A4Q7YMT8</accession>
<evidence type="ECO:0000313" key="6">
    <source>
        <dbReference type="Proteomes" id="UP000292958"/>
    </source>
</evidence>
<gene>
    <name evidence="5" type="ORF">BDD14_0215</name>
</gene>
<dbReference type="Gene3D" id="1.10.10.10">
    <property type="entry name" value="Winged helix-like DNA-binding domain superfamily/Winged helix DNA-binding domain"/>
    <property type="match status" value="1"/>
</dbReference>
<dbReference type="PANTHER" id="PTHR24567">
    <property type="entry name" value="CRP FAMILY TRANSCRIPTIONAL REGULATORY PROTEIN"/>
    <property type="match status" value="1"/>
</dbReference>
<dbReference type="Proteomes" id="UP000292958">
    <property type="component" value="Unassembled WGS sequence"/>
</dbReference>
<keyword evidence="3" id="KW-0804">Transcription</keyword>
<protein>
    <submittedName>
        <fullName evidence="5">Crp/Fnr family transcriptional regulator</fullName>
    </submittedName>
</protein>
<proteinExistence type="predicted"/>
<dbReference type="InterPro" id="IPR036390">
    <property type="entry name" value="WH_DNA-bd_sf"/>
</dbReference>
<feature type="domain" description="HTH crp-type" evidence="4">
    <location>
        <begin position="149"/>
        <end position="215"/>
    </location>
</feature>
<dbReference type="GO" id="GO:0003700">
    <property type="term" value="F:DNA-binding transcription factor activity"/>
    <property type="evidence" value="ECO:0007669"/>
    <property type="project" value="TreeGrafter"/>
</dbReference>
<evidence type="ECO:0000256" key="2">
    <source>
        <dbReference type="ARBA" id="ARBA00023125"/>
    </source>
</evidence>
<name>A0A4Q7YMT8_9BACT</name>
<dbReference type="SUPFAM" id="SSF46785">
    <property type="entry name" value="Winged helix' DNA-binding domain"/>
    <property type="match status" value="1"/>
</dbReference>